<dbReference type="AlphaFoldDB" id="A0A484ARJ1"/>
<protein>
    <submittedName>
        <fullName evidence="1">Uncharacterized protein</fullName>
    </submittedName>
</protein>
<sequence>MEGVKRKIAEMKTRDLTISDHEELSILELEFSTLEIDNMMGLHNYRHTYYYDNMIRKSSLRRSTIRHSTLGPGRISKPIPQEKGIDLNSTRNILHNPENPKNMF</sequence>
<organism evidence="1 2">
    <name type="scientific">Drosophila navojoa</name>
    <name type="common">Fruit fly</name>
    <dbReference type="NCBI Taxonomy" id="7232"/>
    <lineage>
        <taxon>Eukaryota</taxon>
        <taxon>Metazoa</taxon>
        <taxon>Ecdysozoa</taxon>
        <taxon>Arthropoda</taxon>
        <taxon>Hexapoda</taxon>
        <taxon>Insecta</taxon>
        <taxon>Pterygota</taxon>
        <taxon>Neoptera</taxon>
        <taxon>Endopterygota</taxon>
        <taxon>Diptera</taxon>
        <taxon>Brachycera</taxon>
        <taxon>Muscomorpha</taxon>
        <taxon>Ephydroidea</taxon>
        <taxon>Drosophilidae</taxon>
        <taxon>Drosophila</taxon>
    </lineage>
</organism>
<reference evidence="1 2" key="1">
    <citation type="journal article" date="2019" name="J. Hered.">
        <title>An Improved Genome Assembly for Drosophila navojoa, the Basal Species in the mojavensis Cluster.</title>
        <authorList>
            <person name="Vanderlinde T."/>
            <person name="Dupim E.G."/>
            <person name="Nazario-Yepiz N.O."/>
            <person name="Carvalho A.B."/>
        </authorList>
    </citation>
    <scope>NUCLEOTIDE SEQUENCE [LARGE SCALE GENOMIC DNA]</scope>
    <source>
        <strain evidence="1">Navoj_Jal97</strain>
        <tissue evidence="1">Whole organism</tissue>
    </source>
</reference>
<evidence type="ECO:0000313" key="1">
    <source>
        <dbReference type="EMBL" id="TDG38185.1"/>
    </source>
</evidence>
<keyword evidence="2" id="KW-1185">Reference proteome</keyword>
<gene>
    <name evidence="1" type="ORF">AWZ03_015393</name>
</gene>
<evidence type="ECO:0000313" key="2">
    <source>
        <dbReference type="Proteomes" id="UP000295192"/>
    </source>
</evidence>
<name>A0A484ARJ1_DRONA</name>
<dbReference type="EMBL" id="LSRL02008875">
    <property type="protein sequence ID" value="TDG38185.1"/>
    <property type="molecule type" value="Genomic_DNA"/>
</dbReference>
<dbReference type="OrthoDB" id="407410at2759"/>
<dbReference type="Proteomes" id="UP000295192">
    <property type="component" value="Unassembled WGS sequence"/>
</dbReference>
<feature type="non-terminal residue" evidence="1">
    <location>
        <position position="104"/>
    </location>
</feature>
<proteinExistence type="predicted"/>
<accession>A0A484ARJ1</accession>
<comment type="caution">
    <text evidence="1">The sequence shown here is derived from an EMBL/GenBank/DDBJ whole genome shotgun (WGS) entry which is preliminary data.</text>
</comment>